<dbReference type="InterPro" id="IPR036322">
    <property type="entry name" value="WD40_repeat_dom_sf"/>
</dbReference>
<evidence type="ECO:0000259" key="6">
    <source>
        <dbReference type="Pfam" id="PF24520"/>
    </source>
</evidence>
<feature type="domain" description="KNTC1 second ARM-repeats" evidence="5">
    <location>
        <begin position="748"/>
        <end position="918"/>
    </location>
</feature>
<dbReference type="InterPro" id="IPR055405">
    <property type="entry name" value="ARM_KNTC1_3rd"/>
</dbReference>
<dbReference type="Pfam" id="PF10493">
    <property type="entry name" value="Rod_C"/>
    <property type="match status" value="1"/>
</dbReference>
<protein>
    <submittedName>
        <fullName evidence="7">Uncharacterized protein</fullName>
    </submittedName>
</protein>
<feature type="domain" description="KNTC1 N-terminal" evidence="3">
    <location>
        <begin position="49"/>
        <end position="355"/>
    </location>
</feature>
<evidence type="ECO:0000259" key="4">
    <source>
        <dbReference type="Pfam" id="PF24515"/>
    </source>
</evidence>
<dbReference type="GO" id="GO:0005737">
    <property type="term" value="C:cytoplasm"/>
    <property type="evidence" value="ECO:0007669"/>
    <property type="project" value="TreeGrafter"/>
</dbReference>
<keyword evidence="8" id="KW-1185">Reference proteome</keyword>
<feature type="compositionally biased region" description="Acidic residues" evidence="1">
    <location>
        <begin position="2254"/>
        <end position="2263"/>
    </location>
</feature>
<dbReference type="InterPro" id="IPR055403">
    <property type="entry name" value="ARM_KNTC1_1st"/>
</dbReference>
<dbReference type="InterPro" id="IPR052802">
    <property type="entry name" value="KNTC1"/>
</dbReference>
<feature type="region of interest" description="Disordered" evidence="1">
    <location>
        <begin position="2254"/>
        <end position="2284"/>
    </location>
</feature>
<dbReference type="InterPro" id="IPR055402">
    <property type="entry name" value="KNTC1_N"/>
</dbReference>
<dbReference type="EMBL" id="QEAN01000025">
    <property type="protein sequence ID" value="TPX52955.1"/>
    <property type="molecule type" value="Genomic_DNA"/>
</dbReference>
<dbReference type="SUPFAM" id="SSF50978">
    <property type="entry name" value="WD40 repeat-like"/>
    <property type="match status" value="1"/>
</dbReference>
<dbReference type="PANTHER" id="PTHR15688">
    <property type="entry name" value="KINETOCHORE-ASSOCIATED PROTEIN 1"/>
    <property type="match status" value="1"/>
</dbReference>
<dbReference type="GO" id="GO:0005828">
    <property type="term" value="C:kinetochore microtubule"/>
    <property type="evidence" value="ECO:0007669"/>
    <property type="project" value="TreeGrafter"/>
</dbReference>
<gene>
    <name evidence="7" type="ORF">SeMB42_g01097</name>
</gene>
<dbReference type="Pfam" id="PF24506">
    <property type="entry name" value="KNTC1_N"/>
    <property type="match status" value="1"/>
</dbReference>
<evidence type="ECO:0000259" key="5">
    <source>
        <dbReference type="Pfam" id="PF24516"/>
    </source>
</evidence>
<evidence type="ECO:0000313" key="7">
    <source>
        <dbReference type="EMBL" id="TPX52955.1"/>
    </source>
</evidence>
<feature type="domain" description="KNTC1 first ARM-repeats" evidence="6">
    <location>
        <begin position="406"/>
        <end position="628"/>
    </location>
</feature>
<dbReference type="GO" id="GO:0000070">
    <property type="term" value="P:mitotic sister chromatid segregation"/>
    <property type="evidence" value="ECO:0007669"/>
    <property type="project" value="TreeGrafter"/>
</dbReference>
<dbReference type="GO" id="GO:0031267">
    <property type="term" value="F:small GTPase binding"/>
    <property type="evidence" value="ECO:0007669"/>
    <property type="project" value="TreeGrafter"/>
</dbReference>
<dbReference type="InterPro" id="IPR019527">
    <property type="entry name" value="RZZ-complex_KNTC1/ROD_C"/>
</dbReference>
<dbReference type="InterPro" id="IPR055404">
    <property type="entry name" value="ARM_KNTC1_2nd"/>
</dbReference>
<name>A0A507DNX7_9FUNG</name>
<organism evidence="7 8">
    <name type="scientific">Synchytrium endobioticum</name>
    <dbReference type="NCBI Taxonomy" id="286115"/>
    <lineage>
        <taxon>Eukaryota</taxon>
        <taxon>Fungi</taxon>
        <taxon>Fungi incertae sedis</taxon>
        <taxon>Chytridiomycota</taxon>
        <taxon>Chytridiomycota incertae sedis</taxon>
        <taxon>Chytridiomycetes</taxon>
        <taxon>Synchytriales</taxon>
        <taxon>Synchytriaceae</taxon>
        <taxon>Synchytrium</taxon>
    </lineage>
</organism>
<accession>A0A507DNX7</accession>
<dbReference type="VEuPathDB" id="FungiDB:SeMB42_g01097"/>
<dbReference type="Pfam" id="PF24515">
    <property type="entry name" value="ARM_KNTC1_3rd"/>
    <property type="match status" value="1"/>
</dbReference>
<dbReference type="PANTHER" id="PTHR15688:SF1">
    <property type="entry name" value="KINETOCHORE-ASSOCIATED PROTEIN 1"/>
    <property type="match status" value="1"/>
</dbReference>
<comment type="caution">
    <text evidence="7">The sequence shown here is derived from an EMBL/GenBank/DDBJ whole genome shotgun (WGS) entry which is preliminary data.</text>
</comment>
<dbReference type="Proteomes" id="UP000317494">
    <property type="component" value="Unassembled WGS sequence"/>
</dbReference>
<dbReference type="GO" id="GO:0007094">
    <property type="term" value="P:mitotic spindle assembly checkpoint signaling"/>
    <property type="evidence" value="ECO:0007669"/>
    <property type="project" value="TreeGrafter"/>
</dbReference>
<dbReference type="STRING" id="286115.A0A507DNX7"/>
<sequence length="2284" mass="256125">MLASRGDSPQHGSRLKLTNSILKHHTNRNDLLKVKCVVDGIASDEQVVIASVATSAIVCVVIDKDIHLYDAAVEKTSFSHLATISVDALPERIAINCDSTFLVVGYHIGMIQFIHLPTRKVVFSQEIAQNDDETISIFRWLQFASADDDKTEELLVLLSDLRLMKFINVDLEAVSMALDKQDLEMAMKVKSQIVVEVIALDDGGREGDGNAEALLEDITDVIPLYSSKLASRTLGMNRRCLVVAGRGREPITMWGVSEPDHKTFKLDAISKDLHESSIIRTRVNSSKSKLMTLDENGRFLIWNLPYLYVLYRFEMSTIVDFEQLGQSPESPEEMIIIASSESSIQVITLPKMQVLLKQESHSPHIIHSQHVISTRNGLFTSAKSCSTGCNINAITETIPLQKYQDLIAAKEFTQAQKFAVQHQLDIQTLLIAKLSAILESQQIPEYSQCMSWVDSLLKDLEGVQDSDFLVRFCTSVDLPSAKAVYKLLAFASNRVPSMATTLSALHSSIRRLATYQSLSARKSYSSTDIIDGAAWQAFRTADLSTRMIEFARSGDMDAIMIIWRRHYQDILESLVQVLACIPEAQPLPSYLPWLQYEVTPVLSATDSKHAFASWVEQRARAIEIADKKPQQALEVAVLLEHLYGTKELSAPSVDVGLPTPNRYVHDKTAVSGTVKGNEASELVMKLRNLKRLHELHQMTLTLAEYSAMAPTDIAIKLIERVAAPELLDDAVEKHLRPYSATCNLSCDEVLAEYCMDLMDSVAPSHIEAPWEERVLALVPHIHSTEIRSNVVLEVMRRCPVPWSGAVDTLIQETMSSFHRTSFPSDTPRYASELREQCKLMSLRRILLKYGISKFNLSDLGQAKSLLCYILSKTDEVNAMQDGVRLVAAYRHLRKTDAMIVRIRNLCLNGCLDRARRLLLEGREEVMANGDVDKSIDSIDSAIEDHAWRSNVDDESAIPDLDAIIAAKECYIWCEEEIASLAAGSVSRSEERSHFETIAEAGAVLADALHVLLGRTKSTDDVIDAMHCTSEMKAVRSLATEFSIYIDIKTLQSDADKRKILTKAAFKIFKYSSLQPTDFQDVDEVKSKTLSHLYHLAELLGFGRDIVRGMIAEEAAKCGDFQTVLSICHEMFDKFPGPHTAKCLMRVAKFMTLYATEHAHVYSHTDEGKKNHRLTSRIRQLAQQALAVGDEPDISNFLSDFKNFDLQHTVFAQCDAGDYAHVLIQPTSNQSSSSSGQAVITDVDVAALGDSYGASLFTSCFHEIGLVLSTHQAMSQVGNFVTSVVTWGNTDSQNTRGKSKTEHDPLSLGQSLTTYLRSARSLQTAMSCWQQLFELSTRDSGNIGPFNVEEEQEGLLSSVQNLLQQVLSSRYIDQSLAVGYMLYLPLTNAFEAFKGGLTSVATDYSRLQTFASIGEVAGVAWNQRTFVLDCQTLSSNARWWHQFRLLGIPFDDSIFRKSEDGEYQRKLIPLFLERTHLDVTTVLEFARNYRLEDDLVIFEYAKRLLVSKATSSYSDYENGMALILADIENKDKFLNVLLEIVTHVSTYDYERLQYLFSQILTFKSGHQQAEKGRLIIEVLMHYKRYTKPSHQELIEAKSSLWDHETVKDSSNENLLRILPMAKKRLPFHALIKDPWRVLKPELNKETVSRLLPLCLPLGLPEDDFYMEILQNMVQVATIPAEMAKDQITLSLTFGDFKVWLLKLRNPESAVHIAVVIAGKYAGGPERIAAYKYASAQCEKWMKGTLEKDVDSRKRAESAAAKVKMYLAVAETEHQLRCTGLQDLLNYATQPQTLIIQLFTQKSANLVKDSNFDLHGVASDVAARHGLDYERIRSGLIQMGLSEDLSSVAEANSVKSLPSMLLQGKKDTEYMKAEMEVRSRLVALLSYGTIEKSVQLLMNYAYQQSSKILTISRVRALSVLFTIASPSILAKCNIDSNSTAEHLRILLYLCDFEYLRIVLHIKEFQICDKKALAQTLWMNHNKDPLAVELICNVCCDFLVNDQVLWENLLQRLAEFSQFEYGLKALEFVMTAPELAQIASLPQLVSCVILGYLKQTLSPQDAIIKLGRIARLLYTCPFVSLMEERPLVDALASVLSNAAQPQVVHRALSAMYTLPRTVNTRDKIKDIMDKLPSECLLPLLVDMGNGMDLNFVKDEVKKLIYAQINTRGCFGIILRTSHLASFGRYLIEQDQIDQAMIFAVSALRRPRIASTLLKLYYSARGSMGKDAPRELLTMYLESHDLDKTSRQVLLEAFGADDADVDGDEMDAGQISDDESRINNEADDNFQP</sequence>
<feature type="domain" description="RZZ complex subunit KNTC1/ROD C-terminal" evidence="2">
    <location>
        <begin position="1618"/>
        <end position="2139"/>
    </location>
</feature>
<proteinExistence type="predicted"/>
<evidence type="ECO:0000259" key="3">
    <source>
        <dbReference type="Pfam" id="PF24506"/>
    </source>
</evidence>
<dbReference type="GO" id="GO:1990423">
    <property type="term" value="C:RZZ complex"/>
    <property type="evidence" value="ECO:0007669"/>
    <property type="project" value="TreeGrafter"/>
</dbReference>
<evidence type="ECO:0000313" key="8">
    <source>
        <dbReference type="Proteomes" id="UP000317494"/>
    </source>
</evidence>
<dbReference type="Pfam" id="PF24520">
    <property type="entry name" value="ARM_KNTC1_1st"/>
    <property type="match status" value="1"/>
</dbReference>
<dbReference type="Pfam" id="PF24516">
    <property type="entry name" value="ARM_KNTC1_2nd"/>
    <property type="match status" value="1"/>
</dbReference>
<reference evidence="7 8" key="1">
    <citation type="journal article" date="2019" name="Sci. Rep.">
        <title>Comparative genomics of chytrid fungi reveal insights into the obligate biotrophic and pathogenic lifestyle of Synchytrium endobioticum.</title>
        <authorList>
            <person name="van de Vossenberg B.T.L.H."/>
            <person name="Warris S."/>
            <person name="Nguyen H.D.T."/>
            <person name="van Gent-Pelzer M.P.E."/>
            <person name="Joly D.L."/>
            <person name="van de Geest H.C."/>
            <person name="Bonants P.J.M."/>
            <person name="Smith D.S."/>
            <person name="Levesque C.A."/>
            <person name="van der Lee T.A.J."/>
        </authorList>
    </citation>
    <scope>NUCLEOTIDE SEQUENCE [LARGE SCALE GENOMIC DNA]</scope>
    <source>
        <strain evidence="7 8">MB42</strain>
    </source>
</reference>
<evidence type="ECO:0000256" key="1">
    <source>
        <dbReference type="SAM" id="MobiDB-lite"/>
    </source>
</evidence>
<dbReference type="GO" id="GO:1903394">
    <property type="term" value="P:protein localization to kinetochore involved in kinetochore assembly"/>
    <property type="evidence" value="ECO:0007669"/>
    <property type="project" value="TreeGrafter"/>
</dbReference>
<feature type="domain" description="KNTC1 third ARM-repeats" evidence="4">
    <location>
        <begin position="1357"/>
        <end position="1555"/>
    </location>
</feature>
<evidence type="ECO:0000259" key="2">
    <source>
        <dbReference type="Pfam" id="PF10493"/>
    </source>
</evidence>